<dbReference type="Pfam" id="PF00069">
    <property type="entry name" value="Pkinase"/>
    <property type="match status" value="1"/>
</dbReference>
<dbReference type="PROSITE" id="PS00108">
    <property type="entry name" value="PROTEIN_KINASE_ST"/>
    <property type="match status" value="1"/>
</dbReference>
<evidence type="ECO:0000256" key="2">
    <source>
        <dbReference type="ARBA" id="ARBA00023043"/>
    </source>
</evidence>
<evidence type="ECO:0000259" key="4">
    <source>
        <dbReference type="PROSITE" id="PS50011"/>
    </source>
</evidence>
<evidence type="ECO:0000313" key="6">
    <source>
        <dbReference type="Proteomes" id="UP000738349"/>
    </source>
</evidence>
<keyword evidence="1" id="KW-0677">Repeat</keyword>
<proteinExistence type="predicted"/>
<keyword evidence="6" id="KW-1185">Reference proteome</keyword>
<protein>
    <recommendedName>
        <fullName evidence="4">Protein kinase domain-containing protein</fullName>
    </recommendedName>
</protein>
<dbReference type="Gene3D" id="1.10.510.10">
    <property type="entry name" value="Transferase(Phosphotransferase) domain 1"/>
    <property type="match status" value="1"/>
</dbReference>
<dbReference type="SMART" id="SM00220">
    <property type="entry name" value="S_TKc"/>
    <property type="match status" value="1"/>
</dbReference>
<feature type="domain" description="Protein kinase" evidence="4">
    <location>
        <begin position="67"/>
        <end position="357"/>
    </location>
</feature>
<feature type="repeat" description="ANK" evidence="3">
    <location>
        <begin position="680"/>
        <end position="712"/>
    </location>
</feature>
<dbReference type="GO" id="GO:0005737">
    <property type="term" value="C:cytoplasm"/>
    <property type="evidence" value="ECO:0007669"/>
    <property type="project" value="TreeGrafter"/>
</dbReference>
<feature type="repeat" description="ANK" evidence="3">
    <location>
        <begin position="846"/>
        <end position="878"/>
    </location>
</feature>
<dbReference type="PANTHER" id="PTHR24198">
    <property type="entry name" value="ANKYRIN REPEAT AND PROTEIN KINASE DOMAIN-CONTAINING PROTEIN"/>
    <property type="match status" value="1"/>
</dbReference>
<dbReference type="EMBL" id="JAGMUV010000006">
    <property type="protein sequence ID" value="KAH7153545.1"/>
    <property type="molecule type" value="Genomic_DNA"/>
</dbReference>
<keyword evidence="2 3" id="KW-0040">ANK repeat</keyword>
<accession>A0A9P9F4K5</accession>
<name>A0A9P9F4K5_9HYPO</name>
<evidence type="ECO:0000256" key="3">
    <source>
        <dbReference type="PROSITE-ProRule" id="PRU00023"/>
    </source>
</evidence>
<dbReference type="InterPro" id="IPR036770">
    <property type="entry name" value="Ankyrin_rpt-contain_sf"/>
</dbReference>
<dbReference type="SUPFAM" id="SSF56112">
    <property type="entry name" value="Protein kinase-like (PK-like)"/>
    <property type="match status" value="1"/>
</dbReference>
<comment type="caution">
    <text evidence="5">The sequence shown here is derived from an EMBL/GenBank/DDBJ whole genome shotgun (WGS) entry which is preliminary data.</text>
</comment>
<dbReference type="PANTHER" id="PTHR24198:SF165">
    <property type="entry name" value="ANKYRIN REPEAT-CONTAINING PROTEIN-RELATED"/>
    <property type="match status" value="1"/>
</dbReference>
<evidence type="ECO:0000313" key="5">
    <source>
        <dbReference type="EMBL" id="KAH7153545.1"/>
    </source>
</evidence>
<dbReference type="PROSITE" id="PS50088">
    <property type="entry name" value="ANK_REPEAT"/>
    <property type="match status" value="2"/>
</dbReference>
<sequence length="1116" mass="124339">MGYSSFDDEIEQASFAVYVTDLSKNSASLQNLNLTNPNEPAHKRELPIAEFCTVLDELNVPGPCFSYNEKDVIASGAQFVVRQATVGFEHRPLPVLDAAVKSPKFMLDAQERLNLATESVRRQVYDLLFEVAALCHPRLRRHDNIVDIIGWGLNATWHQVPFIALELADGDLGDFIGASEYLPFETRRQMIEDVASGLSALHGLGIVHGDIKPGNVLVFRTETRLIAKLSDFGGSAGLTGMALLRGRGTVGWRAPELRRYHDHGDPLDQNLLEKMDVYSFGLLAWFILSLLRFPRRGGEEDEGTLEAELSGLQHQYDIPRSLVTVYQSSIRACLCKKPDNRPADLMTTFPDDKQPNVDLNTITKHTESATSHEDINDNYEYDLPLTEPSNPKQGNAWIPGVNTGLLDHLRSAFLEDPNQLSSEMVFELFLDHHNFSFSALNDRATIELTYRYLLTAARAELLKAQALLFSFFEYHDVTPDKDMESNRRYCMFGCIASGGIAFSATARSIDPTLLDDGLLKFRQNGGFNAHYKEMRPEVLEKYIDLDLEAIRPGVTINKPLNHHGDYLLHILCSFQHPATLHILKSITTPENVNDVNEYAELPLYRACLCGASETVLFLLDQGGDPTFSPTIAWPSCLHWLVVFHPDSMDEVADKLVEKGAQVNEMSFRTIQMGHYPYAFPSGSPLHWAVEFSSVEAVQALLRHGADPWLSNGTRQFIFATMSPDSKPQSTEDIYHDEWILGPSKGPTAVEVAIQNWDYTVLALLLGHAPERTERNVGDGIGLFQHLIAAEFRWISDTSRFYNPLIRGSRNTRRKKIQRTIGTLIKYGFDVNSLSPAWARRGQQQGVTSTALMLAIYMGNMDVAEALIDAGADVNLAGNDGRTAIMYLGAKYAPMVLDHYDLHKDLQIQVTRFLLVKGARIDVRDNAGQSPILVLAQDGLIGAVEVLLQHGAVANDRVNPGNSLGMKEFPIFTLLSRYSGNTENFTLHRDREIAALLREYVVPLLPQTTLANASPTHETLLRSLAWNGLFKSGAVLLAGGVNVNPVFAANYIPGVEASECRKTPLDEVMSRYPLIESPQGRLSKSEAAKLTARFRRMEELLRKYDGRLAEDLDGATD</sequence>
<dbReference type="PROSITE" id="PS50297">
    <property type="entry name" value="ANK_REP_REGION"/>
    <property type="match status" value="2"/>
</dbReference>
<dbReference type="InterPro" id="IPR000719">
    <property type="entry name" value="Prot_kinase_dom"/>
</dbReference>
<dbReference type="InterPro" id="IPR008271">
    <property type="entry name" value="Ser/Thr_kinase_AS"/>
</dbReference>
<dbReference type="GO" id="GO:0004672">
    <property type="term" value="F:protein kinase activity"/>
    <property type="evidence" value="ECO:0007669"/>
    <property type="project" value="InterPro"/>
</dbReference>
<evidence type="ECO:0000256" key="1">
    <source>
        <dbReference type="ARBA" id="ARBA00022737"/>
    </source>
</evidence>
<reference evidence="5" key="1">
    <citation type="journal article" date="2021" name="Nat. Commun.">
        <title>Genetic determinants of endophytism in the Arabidopsis root mycobiome.</title>
        <authorList>
            <person name="Mesny F."/>
            <person name="Miyauchi S."/>
            <person name="Thiergart T."/>
            <person name="Pickel B."/>
            <person name="Atanasova L."/>
            <person name="Karlsson M."/>
            <person name="Huettel B."/>
            <person name="Barry K.W."/>
            <person name="Haridas S."/>
            <person name="Chen C."/>
            <person name="Bauer D."/>
            <person name="Andreopoulos W."/>
            <person name="Pangilinan J."/>
            <person name="LaButti K."/>
            <person name="Riley R."/>
            <person name="Lipzen A."/>
            <person name="Clum A."/>
            <person name="Drula E."/>
            <person name="Henrissat B."/>
            <person name="Kohler A."/>
            <person name="Grigoriev I.V."/>
            <person name="Martin F.M."/>
            <person name="Hacquard S."/>
        </authorList>
    </citation>
    <scope>NUCLEOTIDE SEQUENCE</scope>
    <source>
        <strain evidence="5">MPI-CAGE-AT-0147</strain>
    </source>
</reference>
<dbReference type="InterPro" id="IPR002110">
    <property type="entry name" value="Ankyrin_rpt"/>
</dbReference>
<dbReference type="PROSITE" id="PS50011">
    <property type="entry name" value="PROTEIN_KINASE_DOM"/>
    <property type="match status" value="1"/>
</dbReference>
<dbReference type="SUPFAM" id="SSF48403">
    <property type="entry name" value="Ankyrin repeat"/>
    <property type="match status" value="1"/>
</dbReference>
<gene>
    <name evidence="5" type="ORF">EDB81DRAFT_791550</name>
</gene>
<dbReference type="Gene3D" id="1.25.40.20">
    <property type="entry name" value="Ankyrin repeat-containing domain"/>
    <property type="match status" value="2"/>
</dbReference>
<dbReference type="Pfam" id="PF00023">
    <property type="entry name" value="Ank"/>
    <property type="match status" value="2"/>
</dbReference>
<dbReference type="Proteomes" id="UP000738349">
    <property type="component" value="Unassembled WGS sequence"/>
</dbReference>
<dbReference type="SMART" id="SM00248">
    <property type="entry name" value="ANK"/>
    <property type="match status" value="8"/>
</dbReference>
<dbReference type="OrthoDB" id="4062651at2759"/>
<dbReference type="GO" id="GO:0005524">
    <property type="term" value="F:ATP binding"/>
    <property type="evidence" value="ECO:0007669"/>
    <property type="project" value="InterPro"/>
</dbReference>
<dbReference type="InterPro" id="IPR011009">
    <property type="entry name" value="Kinase-like_dom_sf"/>
</dbReference>
<dbReference type="AlphaFoldDB" id="A0A9P9F4K5"/>
<organism evidence="5 6">
    <name type="scientific">Dactylonectria macrodidyma</name>
    <dbReference type="NCBI Taxonomy" id="307937"/>
    <lineage>
        <taxon>Eukaryota</taxon>
        <taxon>Fungi</taxon>
        <taxon>Dikarya</taxon>
        <taxon>Ascomycota</taxon>
        <taxon>Pezizomycotina</taxon>
        <taxon>Sordariomycetes</taxon>
        <taxon>Hypocreomycetidae</taxon>
        <taxon>Hypocreales</taxon>
        <taxon>Nectriaceae</taxon>
        <taxon>Dactylonectria</taxon>
    </lineage>
</organism>